<dbReference type="VEuPathDB" id="CryptoDB:Cvel_15193"/>
<accession>A0A0G4F546</accession>
<sequence>DLKPPKGPGVSVLVLESVGEILTASSGAITLEKGQVLRLRKEDVGPLVDAGRVKVV</sequence>
<gene>
    <name evidence="1" type="ORF">Cvel_15193</name>
</gene>
<proteinExistence type="predicted"/>
<feature type="non-terminal residue" evidence="1">
    <location>
        <position position="1"/>
    </location>
</feature>
<reference evidence="1" key="1">
    <citation type="submission" date="2014-11" db="EMBL/GenBank/DDBJ databases">
        <authorList>
            <person name="Otto D Thomas"/>
            <person name="Naeem Raeece"/>
        </authorList>
    </citation>
    <scope>NUCLEOTIDE SEQUENCE</scope>
</reference>
<evidence type="ECO:0008006" key="2">
    <source>
        <dbReference type="Google" id="ProtNLM"/>
    </source>
</evidence>
<evidence type="ECO:0000313" key="1">
    <source>
        <dbReference type="EMBL" id="CEM07314.1"/>
    </source>
</evidence>
<organism evidence="1">
    <name type="scientific">Chromera velia CCMP2878</name>
    <dbReference type="NCBI Taxonomy" id="1169474"/>
    <lineage>
        <taxon>Eukaryota</taxon>
        <taxon>Sar</taxon>
        <taxon>Alveolata</taxon>
        <taxon>Colpodellida</taxon>
        <taxon>Chromeraceae</taxon>
        <taxon>Chromera</taxon>
    </lineage>
</organism>
<protein>
    <recommendedName>
        <fullName evidence="2">DNA replication complex GINS protein SLD5 C-terminal domain-containing protein</fullName>
    </recommendedName>
</protein>
<dbReference type="AlphaFoldDB" id="A0A0G4F546"/>
<name>A0A0G4F546_9ALVE</name>
<dbReference type="EMBL" id="CDMZ01000124">
    <property type="protein sequence ID" value="CEM07314.1"/>
    <property type="molecule type" value="Genomic_DNA"/>
</dbReference>